<evidence type="ECO:0000313" key="2">
    <source>
        <dbReference type="Proteomes" id="UP000053424"/>
    </source>
</evidence>
<reference evidence="1 2" key="1">
    <citation type="submission" date="2014-04" db="EMBL/GenBank/DDBJ databases">
        <authorList>
            <consortium name="DOE Joint Genome Institute"/>
            <person name="Kuo A."/>
            <person name="Gay G."/>
            <person name="Dore J."/>
            <person name="Kohler A."/>
            <person name="Nagy L.G."/>
            <person name="Floudas D."/>
            <person name="Copeland A."/>
            <person name="Barry K.W."/>
            <person name="Cichocki N."/>
            <person name="Veneault-Fourrey C."/>
            <person name="LaButti K."/>
            <person name="Lindquist E.A."/>
            <person name="Lipzen A."/>
            <person name="Lundell T."/>
            <person name="Morin E."/>
            <person name="Murat C."/>
            <person name="Sun H."/>
            <person name="Tunlid A."/>
            <person name="Henrissat B."/>
            <person name="Grigoriev I.V."/>
            <person name="Hibbett D.S."/>
            <person name="Martin F."/>
            <person name="Nordberg H.P."/>
            <person name="Cantor M.N."/>
            <person name="Hua S.X."/>
        </authorList>
    </citation>
    <scope>NUCLEOTIDE SEQUENCE [LARGE SCALE GENOMIC DNA]</scope>
    <source>
        <strain evidence="2">h7</strain>
    </source>
</reference>
<protein>
    <submittedName>
        <fullName evidence="1">Uncharacterized protein</fullName>
    </submittedName>
</protein>
<accession>A0A0C3BFL6</accession>
<name>A0A0C3BFL6_HEBCY</name>
<dbReference type="HOGENOM" id="CLU_2886049_0_0_1"/>
<keyword evidence="2" id="KW-1185">Reference proteome</keyword>
<dbReference type="Proteomes" id="UP000053424">
    <property type="component" value="Unassembled WGS sequence"/>
</dbReference>
<sequence>MGDPVRVEEGQTELAPVGGVVGGGVVVGVMSDAAFSSDWNAYRPVAADQLLAFPENLVVGRHC</sequence>
<dbReference type="EMBL" id="KN831818">
    <property type="protein sequence ID" value="KIM35570.1"/>
    <property type="molecule type" value="Genomic_DNA"/>
</dbReference>
<gene>
    <name evidence="1" type="ORF">M413DRAFT_449700</name>
</gene>
<proteinExistence type="predicted"/>
<organism evidence="1 2">
    <name type="scientific">Hebeloma cylindrosporum</name>
    <dbReference type="NCBI Taxonomy" id="76867"/>
    <lineage>
        <taxon>Eukaryota</taxon>
        <taxon>Fungi</taxon>
        <taxon>Dikarya</taxon>
        <taxon>Basidiomycota</taxon>
        <taxon>Agaricomycotina</taxon>
        <taxon>Agaricomycetes</taxon>
        <taxon>Agaricomycetidae</taxon>
        <taxon>Agaricales</taxon>
        <taxon>Agaricineae</taxon>
        <taxon>Hymenogastraceae</taxon>
        <taxon>Hebeloma</taxon>
    </lineage>
</organism>
<dbReference type="AlphaFoldDB" id="A0A0C3BFL6"/>
<evidence type="ECO:0000313" key="1">
    <source>
        <dbReference type="EMBL" id="KIM35570.1"/>
    </source>
</evidence>
<reference evidence="2" key="2">
    <citation type="submission" date="2015-01" db="EMBL/GenBank/DDBJ databases">
        <title>Evolutionary Origins and Diversification of the Mycorrhizal Mutualists.</title>
        <authorList>
            <consortium name="DOE Joint Genome Institute"/>
            <consortium name="Mycorrhizal Genomics Consortium"/>
            <person name="Kohler A."/>
            <person name="Kuo A."/>
            <person name="Nagy L.G."/>
            <person name="Floudas D."/>
            <person name="Copeland A."/>
            <person name="Barry K.W."/>
            <person name="Cichocki N."/>
            <person name="Veneault-Fourrey C."/>
            <person name="LaButti K."/>
            <person name="Lindquist E.A."/>
            <person name="Lipzen A."/>
            <person name="Lundell T."/>
            <person name="Morin E."/>
            <person name="Murat C."/>
            <person name="Riley R."/>
            <person name="Ohm R."/>
            <person name="Sun H."/>
            <person name="Tunlid A."/>
            <person name="Henrissat B."/>
            <person name="Grigoriev I.V."/>
            <person name="Hibbett D.S."/>
            <person name="Martin F."/>
        </authorList>
    </citation>
    <scope>NUCLEOTIDE SEQUENCE [LARGE SCALE GENOMIC DNA]</scope>
    <source>
        <strain evidence="2">h7</strain>
    </source>
</reference>